<gene>
    <name evidence="1" type="ORF">niasHT_010765</name>
</gene>
<dbReference type="EMBL" id="JBICBT010000631">
    <property type="protein sequence ID" value="KAL3106850.1"/>
    <property type="molecule type" value="Genomic_DNA"/>
</dbReference>
<proteinExistence type="predicted"/>
<comment type="caution">
    <text evidence="1">The sequence shown here is derived from an EMBL/GenBank/DDBJ whole genome shotgun (WGS) entry which is preliminary data.</text>
</comment>
<accession>A0ABD2KV84</accession>
<organism evidence="1 2">
    <name type="scientific">Heterodera trifolii</name>
    <dbReference type="NCBI Taxonomy" id="157864"/>
    <lineage>
        <taxon>Eukaryota</taxon>
        <taxon>Metazoa</taxon>
        <taxon>Ecdysozoa</taxon>
        <taxon>Nematoda</taxon>
        <taxon>Chromadorea</taxon>
        <taxon>Rhabditida</taxon>
        <taxon>Tylenchina</taxon>
        <taxon>Tylenchomorpha</taxon>
        <taxon>Tylenchoidea</taxon>
        <taxon>Heteroderidae</taxon>
        <taxon>Heteroderinae</taxon>
        <taxon>Heterodera</taxon>
    </lineage>
</organism>
<protein>
    <submittedName>
        <fullName evidence="1">Uncharacterized protein</fullName>
    </submittedName>
</protein>
<reference evidence="1 2" key="1">
    <citation type="submission" date="2024-10" db="EMBL/GenBank/DDBJ databases">
        <authorList>
            <person name="Kim D."/>
        </authorList>
    </citation>
    <scope>NUCLEOTIDE SEQUENCE [LARGE SCALE GENOMIC DNA]</scope>
    <source>
        <strain evidence="1">BH-2024</strain>
    </source>
</reference>
<dbReference type="Proteomes" id="UP001620626">
    <property type="component" value="Unassembled WGS sequence"/>
</dbReference>
<evidence type="ECO:0000313" key="1">
    <source>
        <dbReference type="EMBL" id="KAL3106850.1"/>
    </source>
</evidence>
<keyword evidence="2" id="KW-1185">Reference proteome</keyword>
<evidence type="ECO:0000313" key="2">
    <source>
        <dbReference type="Proteomes" id="UP001620626"/>
    </source>
</evidence>
<sequence length="192" mass="20867">MKRPSTSEAANFGSEKAFHFAFPQLSLALFALALICLSMLTSHGTANPLDCSDFSSSCHWHNAVSPPSALLWYRSSLTVDTDQLQMMTGTNVPPNDTYAITASSVQDVSQNGSTLMATLISDTIPCQSNNATLQFNYWTTPFVRLWMCCNVQGQTLNRSRDCQGTPTAQGPGPAQFTIQGMDRPFQVGSLTL</sequence>
<dbReference type="AlphaFoldDB" id="A0ABD2KV84"/>
<name>A0ABD2KV84_9BILA</name>